<accession>A0A267GHC1</accession>
<feature type="non-terminal residue" evidence="2">
    <location>
        <position position="1"/>
    </location>
</feature>
<feature type="region of interest" description="Disordered" evidence="1">
    <location>
        <begin position="64"/>
        <end position="219"/>
    </location>
</feature>
<protein>
    <submittedName>
        <fullName evidence="2">Uncharacterized protein</fullName>
    </submittedName>
</protein>
<comment type="caution">
    <text evidence="2">The sequence shown here is derived from an EMBL/GenBank/DDBJ whole genome shotgun (WGS) entry which is preliminary data.</text>
</comment>
<name>A0A267GHC1_9PLAT</name>
<evidence type="ECO:0000313" key="3">
    <source>
        <dbReference type="Proteomes" id="UP000215902"/>
    </source>
</evidence>
<feature type="compositionally biased region" description="Basic residues" evidence="1">
    <location>
        <begin position="141"/>
        <end position="162"/>
    </location>
</feature>
<proteinExistence type="predicted"/>
<gene>
    <name evidence="2" type="ORF">BOX15_Mlig020556g3</name>
</gene>
<feature type="compositionally biased region" description="Low complexity" evidence="1">
    <location>
        <begin position="78"/>
        <end position="97"/>
    </location>
</feature>
<dbReference type="Gene3D" id="3.30.160.60">
    <property type="entry name" value="Classic Zinc Finger"/>
    <property type="match status" value="1"/>
</dbReference>
<dbReference type="EMBL" id="NIVC01000326">
    <property type="protein sequence ID" value="PAA85443.1"/>
    <property type="molecule type" value="Genomic_DNA"/>
</dbReference>
<evidence type="ECO:0000256" key="1">
    <source>
        <dbReference type="SAM" id="MobiDB-lite"/>
    </source>
</evidence>
<sequence length="388" mass="42274">INMVLVDLACKNCKKSYADLSTFLQHTVSCSQPASSVHVCSLCQMVTNKKTIIDKHCRQAHNGQGKMRCHISFPGKPSASGGTSASADATAASASGSNSRKRARPSLRAAVVNSQNGEDEEEEEEAPEGAVGGSVATTANQKRRLVARRRQPKKAQQKKQKTLQRPSESRRGRADSSSGGSDSSAPVSVASAAVEGKAEPPPPPAPPAPDDEADDEVSARDPFDASSLIGFTPITGHLPVRAVRCGDRLFAGDGSGGQQAKPTVRFYQEGLQLLLDGHNLFFAYRQLSNLIFSEFGYNCLVGCLYDSDFRRLCSRFDVSPDRCRHDWRFRVCLRLAAPLPPAQLLQFRRCVAKERRNITDVFALRRLLLLTEDWSHRMANSIGMADES</sequence>
<feature type="compositionally biased region" description="Pro residues" evidence="1">
    <location>
        <begin position="199"/>
        <end position="208"/>
    </location>
</feature>
<keyword evidence="3" id="KW-1185">Reference proteome</keyword>
<feature type="compositionally biased region" description="Acidic residues" evidence="1">
    <location>
        <begin position="117"/>
        <end position="127"/>
    </location>
</feature>
<feature type="compositionally biased region" description="Low complexity" evidence="1">
    <location>
        <begin position="175"/>
        <end position="195"/>
    </location>
</feature>
<organism evidence="2 3">
    <name type="scientific">Macrostomum lignano</name>
    <dbReference type="NCBI Taxonomy" id="282301"/>
    <lineage>
        <taxon>Eukaryota</taxon>
        <taxon>Metazoa</taxon>
        <taxon>Spiralia</taxon>
        <taxon>Lophotrochozoa</taxon>
        <taxon>Platyhelminthes</taxon>
        <taxon>Rhabditophora</taxon>
        <taxon>Macrostomorpha</taxon>
        <taxon>Macrostomida</taxon>
        <taxon>Macrostomidae</taxon>
        <taxon>Macrostomum</taxon>
    </lineage>
</organism>
<reference evidence="2 3" key="1">
    <citation type="submission" date="2017-06" db="EMBL/GenBank/DDBJ databases">
        <title>A platform for efficient transgenesis in Macrostomum lignano, a flatworm model organism for stem cell research.</title>
        <authorList>
            <person name="Berezikov E."/>
        </authorList>
    </citation>
    <scope>NUCLEOTIDE SEQUENCE [LARGE SCALE GENOMIC DNA]</scope>
    <source>
        <strain evidence="2">DV1</strain>
        <tissue evidence="2">Whole organism</tissue>
    </source>
</reference>
<dbReference type="Proteomes" id="UP000215902">
    <property type="component" value="Unassembled WGS sequence"/>
</dbReference>
<dbReference type="AlphaFoldDB" id="A0A267GHC1"/>
<evidence type="ECO:0000313" key="2">
    <source>
        <dbReference type="EMBL" id="PAA85443.1"/>
    </source>
</evidence>